<protein>
    <recommendedName>
        <fullName evidence="6">RING-type domain-containing protein</fullName>
    </recommendedName>
</protein>
<dbReference type="Pfam" id="PF23632">
    <property type="entry name" value="SAP_RNF34_RFFL"/>
    <property type="match status" value="1"/>
</dbReference>
<dbReference type="SUPFAM" id="SSF57850">
    <property type="entry name" value="RING/U-box"/>
    <property type="match status" value="1"/>
</dbReference>
<dbReference type="GO" id="GO:0043161">
    <property type="term" value="P:proteasome-mediated ubiquitin-dependent protein catabolic process"/>
    <property type="evidence" value="ECO:0007669"/>
    <property type="project" value="TreeGrafter"/>
</dbReference>
<feature type="region of interest" description="Disordered" evidence="5">
    <location>
        <begin position="148"/>
        <end position="222"/>
    </location>
</feature>
<organism evidence="7 8">
    <name type="scientific">Ignelater luminosus</name>
    <name type="common">Cucubano</name>
    <name type="synonym">Pyrophorus luminosus</name>
    <dbReference type="NCBI Taxonomy" id="2038154"/>
    <lineage>
        <taxon>Eukaryota</taxon>
        <taxon>Metazoa</taxon>
        <taxon>Ecdysozoa</taxon>
        <taxon>Arthropoda</taxon>
        <taxon>Hexapoda</taxon>
        <taxon>Insecta</taxon>
        <taxon>Pterygota</taxon>
        <taxon>Neoptera</taxon>
        <taxon>Endopterygota</taxon>
        <taxon>Coleoptera</taxon>
        <taxon>Polyphaga</taxon>
        <taxon>Elateriformia</taxon>
        <taxon>Elateroidea</taxon>
        <taxon>Elateridae</taxon>
        <taxon>Agrypninae</taxon>
        <taxon>Pyrophorini</taxon>
        <taxon>Ignelater</taxon>
    </lineage>
</organism>
<dbReference type="FunFam" id="3.30.40.10:FF:000110">
    <property type="entry name" value="E3 ubiquitin-protein ligase RNF34 isoform X1"/>
    <property type="match status" value="1"/>
</dbReference>
<dbReference type="GO" id="GO:0070936">
    <property type="term" value="P:protein K48-linked ubiquitination"/>
    <property type="evidence" value="ECO:0007669"/>
    <property type="project" value="TreeGrafter"/>
</dbReference>
<comment type="caution">
    <text evidence="7">The sequence shown here is derived from an EMBL/GenBank/DDBJ whole genome shotgun (WGS) entry which is preliminary data.</text>
</comment>
<dbReference type="CDD" id="cd16500">
    <property type="entry name" value="RING-HC_CARP"/>
    <property type="match status" value="1"/>
</dbReference>
<name>A0A8K0CG13_IGNLU</name>
<dbReference type="InterPro" id="IPR013083">
    <property type="entry name" value="Znf_RING/FYVE/PHD"/>
</dbReference>
<evidence type="ECO:0000313" key="7">
    <source>
        <dbReference type="EMBL" id="KAF2883848.1"/>
    </source>
</evidence>
<dbReference type="InterPro" id="IPR001841">
    <property type="entry name" value="Znf_RING"/>
</dbReference>
<dbReference type="AlphaFoldDB" id="A0A8K0CG13"/>
<dbReference type="PANTHER" id="PTHR14879">
    <property type="entry name" value="CASPASE REGULATOR, RING FINGER DOMAIN-CONTAINING"/>
    <property type="match status" value="1"/>
</dbReference>
<dbReference type="PROSITE" id="PS50089">
    <property type="entry name" value="ZF_RING_2"/>
    <property type="match status" value="1"/>
</dbReference>
<evidence type="ECO:0000313" key="8">
    <source>
        <dbReference type="Proteomes" id="UP000801492"/>
    </source>
</evidence>
<dbReference type="GO" id="GO:0008270">
    <property type="term" value="F:zinc ion binding"/>
    <property type="evidence" value="ECO:0007669"/>
    <property type="project" value="UniProtKB-KW"/>
</dbReference>
<dbReference type="Gene3D" id="3.30.40.10">
    <property type="entry name" value="Zinc/RING finger domain, C3HC4 (zinc finger)"/>
    <property type="match status" value="1"/>
</dbReference>
<feature type="compositionally biased region" description="Polar residues" evidence="5">
    <location>
        <begin position="167"/>
        <end position="216"/>
    </location>
</feature>
<dbReference type="OrthoDB" id="3045089at2759"/>
<keyword evidence="2 4" id="KW-0863">Zinc-finger</keyword>
<proteinExistence type="predicted"/>
<evidence type="ECO:0000259" key="6">
    <source>
        <dbReference type="PROSITE" id="PS50089"/>
    </source>
</evidence>
<dbReference type="InterPro" id="IPR055111">
    <property type="entry name" value="RNF34_RFFL_HeH"/>
</dbReference>
<reference evidence="7" key="1">
    <citation type="submission" date="2019-08" db="EMBL/GenBank/DDBJ databases">
        <title>The genome of the North American firefly Photinus pyralis.</title>
        <authorList>
            <consortium name="Photinus pyralis genome working group"/>
            <person name="Fallon T.R."/>
            <person name="Sander Lower S.E."/>
            <person name="Weng J.-K."/>
        </authorList>
    </citation>
    <scope>NUCLEOTIDE SEQUENCE</scope>
    <source>
        <strain evidence="7">TRF0915ILg1</strain>
        <tissue evidence="7">Whole body</tissue>
    </source>
</reference>
<keyword evidence="3" id="KW-0862">Zinc</keyword>
<dbReference type="Gene3D" id="1.10.720.30">
    <property type="entry name" value="SAP domain"/>
    <property type="match status" value="1"/>
</dbReference>
<dbReference type="Pfam" id="PF13920">
    <property type="entry name" value="zf-C3HC4_3"/>
    <property type="match status" value="1"/>
</dbReference>
<gene>
    <name evidence="7" type="ORF">ILUMI_22317</name>
</gene>
<dbReference type="GO" id="GO:0005737">
    <property type="term" value="C:cytoplasm"/>
    <property type="evidence" value="ECO:0007669"/>
    <property type="project" value="TreeGrafter"/>
</dbReference>
<evidence type="ECO:0000256" key="2">
    <source>
        <dbReference type="ARBA" id="ARBA00022771"/>
    </source>
</evidence>
<keyword evidence="2 4" id="KW-0479">Metal-binding</keyword>
<dbReference type="PANTHER" id="PTHR14879:SF15">
    <property type="entry name" value="E3 UBIQUITIN-PROTEIN LIGASE RIFIFYLIN-LIKE PROTEIN"/>
    <property type="match status" value="1"/>
</dbReference>
<evidence type="ECO:0000256" key="1">
    <source>
        <dbReference type="ARBA" id="ARBA00004202"/>
    </source>
</evidence>
<dbReference type="GO" id="GO:0005886">
    <property type="term" value="C:plasma membrane"/>
    <property type="evidence" value="ECO:0007669"/>
    <property type="project" value="UniProtKB-SubCell"/>
</dbReference>
<dbReference type="SUPFAM" id="SSF57903">
    <property type="entry name" value="FYVE/PHD zinc finger"/>
    <property type="match status" value="1"/>
</dbReference>
<keyword evidence="8" id="KW-1185">Reference proteome</keyword>
<comment type="subcellular location">
    <subcellularLocation>
        <location evidence="1">Cell membrane</location>
        <topology evidence="1">Peripheral membrane protein</topology>
    </subcellularLocation>
</comment>
<dbReference type="EMBL" id="VTPC01090285">
    <property type="protein sequence ID" value="KAF2883848.1"/>
    <property type="molecule type" value="Genomic_DNA"/>
</dbReference>
<dbReference type="InterPro" id="IPR057299">
    <property type="entry name" value="RNF34_RFFL_SAP"/>
</dbReference>
<dbReference type="SUPFAM" id="SSF68906">
    <property type="entry name" value="SAP domain"/>
    <property type="match status" value="1"/>
</dbReference>
<evidence type="ECO:0000256" key="3">
    <source>
        <dbReference type="ARBA" id="ARBA00022833"/>
    </source>
</evidence>
<evidence type="ECO:0000256" key="4">
    <source>
        <dbReference type="PROSITE-ProRule" id="PRU00175"/>
    </source>
</evidence>
<feature type="domain" description="RING-type" evidence="6">
    <location>
        <begin position="288"/>
        <end position="323"/>
    </location>
</feature>
<dbReference type="Gene3D" id="1.10.720.140">
    <property type="match status" value="1"/>
</dbReference>
<dbReference type="GO" id="GO:1902042">
    <property type="term" value="P:negative regulation of extrinsic apoptotic signaling pathway via death domain receptors"/>
    <property type="evidence" value="ECO:0007669"/>
    <property type="project" value="TreeGrafter"/>
</dbReference>
<dbReference type="SMART" id="SM00184">
    <property type="entry name" value="RING"/>
    <property type="match status" value="1"/>
</dbReference>
<sequence>MPCTKCRADFNLITWKIKCIDCEQYHCSKCLRKMQGSLFCEKCLILNKRPPDRERLMELRSKDLRDYLNKNKISTHGLVEKAELVELFYRCTIPVRSRRSNKGLSSVFTGSVPNLASQSQDHINNLRTNIESNINNVRSYAENALHNLGSRVGPNLPNHSQHDDSENPQFSSNVQQNSYFYTTFNNSQPTSSSSSHDIPNQQEAPSHETTSASSSPPHKYPKLSDFATAEELNELSVKQLKELLTLNRVDYKGCVEKSELLDRATRLWNDSNQYKNEDLEEASVDNLCKICMDAPLDCVILECGHMATCVNCGKRLAECPICRQYVTRVVRTFKA</sequence>
<evidence type="ECO:0000256" key="5">
    <source>
        <dbReference type="SAM" id="MobiDB-lite"/>
    </source>
</evidence>
<dbReference type="InterPro" id="IPR011011">
    <property type="entry name" value="Znf_FYVE_PHD"/>
</dbReference>
<dbReference type="Pfam" id="PF22968">
    <property type="entry name" value="RNF34L-like_3rd"/>
    <property type="match status" value="1"/>
</dbReference>
<dbReference type="InterPro" id="IPR036361">
    <property type="entry name" value="SAP_dom_sf"/>
</dbReference>
<dbReference type="GO" id="GO:0061630">
    <property type="term" value="F:ubiquitin protein ligase activity"/>
    <property type="evidence" value="ECO:0007669"/>
    <property type="project" value="TreeGrafter"/>
</dbReference>
<dbReference type="Proteomes" id="UP000801492">
    <property type="component" value="Unassembled WGS sequence"/>
</dbReference>
<dbReference type="InterPro" id="IPR051728">
    <property type="entry name" value="RING-FYVE_E3_ubiquitin-ligase"/>
</dbReference>
<accession>A0A8K0CG13</accession>